<dbReference type="OrthoDB" id="2144971at2759"/>
<gene>
    <name evidence="2" type="ORF">SPPG_03419</name>
</gene>
<name>A0A0L0HJJ2_SPIPD</name>
<dbReference type="RefSeq" id="XP_016609660.1">
    <property type="nucleotide sequence ID" value="XM_016751687.1"/>
</dbReference>
<dbReference type="VEuPathDB" id="FungiDB:SPPG_03419"/>
<evidence type="ECO:0000313" key="2">
    <source>
        <dbReference type="EMBL" id="KND01621.1"/>
    </source>
</evidence>
<dbReference type="Proteomes" id="UP000053201">
    <property type="component" value="Unassembled WGS sequence"/>
</dbReference>
<evidence type="ECO:0000313" key="3">
    <source>
        <dbReference type="Proteomes" id="UP000053201"/>
    </source>
</evidence>
<sequence length="175" mass="17165">MKYLLPLLILLPTTLAQFATDCGPSLQTTFNQCASNSLTDGNGQPAPAGSSVEQACASVQANQAAYYCCLCKGFTGIQGCIANYCPQSASAPSIGQSVAQFCGACQPASSSTVSRVSASNVPFPTLSGGLPSASATPSATPAPTAGTQAKGAAAGLGVQWGIAVMGVVGGAVALV</sequence>
<dbReference type="InParanoid" id="A0A0L0HJJ2"/>
<organism evidence="2 3">
    <name type="scientific">Spizellomyces punctatus (strain DAOM BR117)</name>
    <dbReference type="NCBI Taxonomy" id="645134"/>
    <lineage>
        <taxon>Eukaryota</taxon>
        <taxon>Fungi</taxon>
        <taxon>Fungi incertae sedis</taxon>
        <taxon>Chytridiomycota</taxon>
        <taxon>Chytridiomycota incertae sedis</taxon>
        <taxon>Chytridiomycetes</taxon>
        <taxon>Spizellomycetales</taxon>
        <taxon>Spizellomycetaceae</taxon>
        <taxon>Spizellomyces</taxon>
    </lineage>
</organism>
<protein>
    <submittedName>
        <fullName evidence="2">Uncharacterized protein</fullName>
    </submittedName>
</protein>
<feature type="signal peptide" evidence="1">
    <location>
        <begin position="1"/>
        <end position="16"/>
    </location>
</feature>
<feature type="chain" id="PRO_5005540019" evidence="1">
    <location>
        <begin position="17"/>
        <end position="175"/>
    </location>
</feature>
<reference evidence="2 3" key="1">
    <citation type="submission" date="2009-08" db="EMBL/GenBank/DDBJ databases">
        <title>The Genome Sequence of Spizellomyces punctatus strain DAOM BR117.</title>
        <authorList>
            <consortium name="The Broad Institute Genome Sequencing Platform"/>
            <person name="Russ C."/>
            <person name="Cuomo C."/>
            <person name="Shea T."/>
            <person name="Young S.K."/>
            <person name="Zeng Q."/>
            <person name="Koehrsen M."/>
            <person name="Haas B."/>
            <person name="Borodovsky M."/>
            <person name="Guigo R."/>
            <person name="Alvarado L."/>
            <person name="Berlin A."/>
            <person name="Bochicchio J."/>
            <person name="Borenstein D."/>
            <person name="Chapman S."/>
            <person name="Chen Z."/>
            <person name="Engels R."/>
            <person name="Freedman E."/>
            <person name="Gellesch M."/>
            <person name="Goldberg J."/>
            <person name="Griggs A."/>
            <person name="Gujja S."/>
            <person name="Heiman D."/>
            <person name="Hepburn T."/>
            <person name="Howarth C."/>
            <person name="Jen D."/>
            <person name="Larson L."/>
            <person name="Lewis B."/>
            <person name="Mehta T."/>
            <person name="Park D."/>
            <person name="Pearson M."/>
            <person name="Roberts A."/>
            <person name="Saif S."/>
            <person name="Shenoy N."/>
            <person name="Sisk P."/>
            <person name="Stolte C."/>
            <person name="Sykes S."/>
            <person name="Thomson T."/>
            <person name="Walk T."/>
            <person name="White J."/>
            <person name="Yandava C."/>
            <person name="Burger G."/>
            <person name="Gray M.W."/>
            <person name="Holland P.W.H."/>
            <person name="King N."/>
            <person name="Lang F.B.F."/>
            <person name="Roger A.J."/>
            <person name="Ruiz-Trillo I."/>
            <person name="Lander E."/>
            <person name="Nusbaum C."/>
        </authorList>
    </citation>
    <scope>NUCLEOTIDE SEQUENCE [LARGE SCALE GENOMIC DNA]</scope>
    <source>
        <strain evidence="2 3">DAOM BR117</strain>
    </source>
</reference>
<accession>A0A0L0HJJ2</accession>
<proteinExistence type="predicted"/>
<keyword evidence="3" id="KW-1185">Reference proteome</keyword>
<dbReference type="GeneID" id="27686938"/>
<evidence type="ECO:0000256" key="1">
    <source>
        <dbReference type="SAM" id="SignalP"/>
    </source>
</evidence>
<dbReference type="EMBL" id="KQ257454">
    <property type="protein sequence ID" value="KND01621.1"/>
    <property type="molecule type" value="Genomic_DNA"/>
</dbReference>
<dbReference type="AlphaFoldDB" id="A0A0L0HJJ2"/>
<keyword evidence="1" id="KW-0732">Signal</keyword>